<evidence type="ECO:0000256" key="8">
    <source>
        <dbReference type="PROSITE-ProRule" id="PRU00169"/>
    </source>
</evidence>
<accession>A0A3Q9I8T6</accession>
<dbReference type="PRINTS" id="PR00032">
    <property type="entry name" value="HTHARAC"/>
</dbReference>
<evidence type="ECO:0000256" key="4">
    <source>
        <dbReference type="ARBA" id="ARBA00023012"/>
    </source>
</evidence>
<sequence length="538" mass="62508">MEQREGKYRVILVDDEPIILRSLKVAIPWNELELEIVGEAQNGEEALRLVRELAPHIIISDIRMPGIDGITLMKKVLAEDAKRLFIFISGYGEFEYAREALREGAFDYLLKPIDHEELIEMILRAKKTLEKQMENDKLLHSVQVLSLLARERMFAEVIEGNHSQSPLQHMRWLENSELEEEYFMAVLQLDHYLKLNKVWSLEERRLWLFAIRNILSEWSLSQGALTVFPFHSGEWVLLFPGSMKEEKERLGIAIIQQIKLNTKLPCSIGFSQPVTGIERLSQAYQSAAKALYQRFYSNEEGVFIDLVQGSGDTGDPKYPKHLESSMLECIRTLNHDKLMELLDKTRAYIEDESFSKELAERSIVELTVVLYREFEHMNLIPEWSLEGLLQELHSLGILSEMIQLLKISFEKWIREGEQNESKENVHVIITRSKSYIDNNYHKDLSVEEVSEIAGLSISHFCMLFKQETGYTFLEYLTNYRIEKAQYILKNSHVKVYQVAPLVGYQDPRYFTQVFKKVTGRTPTEYREEGLEAGSGNNI</sequence>
<evidence type="ECO:0000313" key="11">
    <source>
        <dbReference type="EMBL" id="AZS13715.1"/>
    </source>
</evidence>
<dbReference type="PANTHER" id="PTHR42713">
    <property type="entry name" value="HISTIDINE KINASE-RELATED"/>
    <property type="match status" value="1"/>
</dbReference>
<evidence type="ECO:0000256" key="2">
    <source>
        <dbReference type="ARBA" id="ARBA00022490"/>
    </source>
</evidence>
<dbReference type="OrthoDB" id="9788446at2"/>
<evidence type="ECO:0000313" key="12">
    <source>
        <dbReference type="Proteomes" id="UP000270678"/>
    </source>
</evidence>
<organism evidence="11 12">
    <name type="scientific">Paenibacillus lutimineralis</name>
    <dbReference type="NCBI Taxonomy" id="2707005"/>
    <lineage>
        <taxon>Bacteria</taxon>
        <taxon>Bacillati</taxon>
        <taxon>Bacillota</taxon>
        <taxon>Bacilli</taxon>
        <taxon>Bacillales</taxon>
        <taxon>Paenibacillaceae</taxon>
        <taxon>Paenibacillus</taxon>
    </lineage>
</organism>
<dbReference type="GO" id="GO:0003700">
    <property type="term" value="F:DNA-binding transcription factor activity"/>
    <property type="evidence" value="ECO:0007669"/>
    <property type="project" value="InterPro"/>
</dbReference>
<dbReference type="PROSITE" id="PS50110">
    <property type="entry name" value="RESPONSE_REGULATORY"/>
    <property type="match status" value="1"/>
</dbReference>
<evidence type="ECO:0000256" key="1">
    <source>
        <dbReference type="ARBA" id="ARBA00004496"/>
    </source>
</evidence>
<keyword evidence="3 8" id="KW-0597">Phosphoprotein</keyword>
<feature type="domain" description="HTH araC/xylS-type" evidence="9">
    <location>
        <begin position="430"/>
        <end position="528"/>
    </location>
</feature>
<reference evidence="12" key="1">
    <citation type="submission" date="2018-12" db="EMBL/GenBank/DDBJ databases">
        <title>Complete genome sequence of Paenibacillus sp. MBLB1234.</title>
        <authorList>
            <person name="Nam Y.-D."/>
            <person name="Kang J."/>
            <person name="Chung W.-H."/>
            <person name="Park Y.S."/>
        </authorList>
    </citation>
    <scope>NUCLEOTIDE SEQUENCE [LARGE SCALE GENOMIC DNA]</scope>
    <source>
        <strain evidence="12">MBLB1234</strain>
    </source>
</reference>
<keyword evidence="4" id="KW-0902">Two-component regulatory system</keyword>
<dbReference type="InterPro" id="IPR001789">
    <property type="entry name" value="Sig_transdc_resp-reg_receiver"/>
</dbReference>
<evidence type="ECO:0000259" key="9">
    <source>
        <dbReference type="PROSITE" id="PS01124"/>
    </source>
</evidence>
<dbReference type="SMART" id="SM00342">
    <property type="entry name" value="HTH_ARAC"/>
    <property type="match status" value="1"/>
</dbReference>
<dbReference type="InterPro" id="IPR051552">
    <property type="entry name" value="HptR"/>
</dbReference>
<dbReference type="Pfam" id="PF00072">
    <property type="entry name" value="Response_reg"/>
    <property type="match status" value="1"/>
</dbReference>
<evidence type="ECO:0000256" key="7">
    <source>
        <dbReference type="ARBA" id="ARBA00023163"/>
    </source>
</evidence>
<feature type="domain" description="Response regulatory" evidence="10">
    <location>
        <begin position="9"/>
        <end position="126"/>
    </location>
</feature>
<dbReference type="AlphaFoldDB" id="A0A3Q9I8T6"/>
<dbReference type="Pfam" id="PF12833">
    <property type="entry name" value="HTH_18"/>
    <property type="match status" value="1"/>
</dbReference>
<dbReference type="SMART" id="SM00448">
    <property type="entry name" value="REC"/>
    <property type="match status" value="1"/>
</dbReference>
<dbReference type="SUPFAM" id="SSF46689">
    <property type="entry name" value="Homeodomain-like"/>
    <property type="match status" value="2"/>
</dbReference>
<keyword evidence="7" id="KW-0804">Transcription</keyword>
<name>A0A3Q9I8T6_9BACL</name>
<feature type="modified residue" description="4-aspartylphosphate" evidence="8">
    <location>
        <position position="61"/>
    </location>
</feature>
<proteinExistence type="predicted"/>
<evidence type="ECO:0000256" key="6">
    <source>
        <dbReference type="ARBA" id="ARBA00023125"/>
    </source>
</evidence>
<dbReference type="InterPro" id="IPR018060">
    <property type="entry name" value="HTH_AraC"/>
</dbReference>
<dbReference type="SUPFAM" id="SSF52172">
    <property type="entry name" value="CheY-like"/>
    <property type="match status" value="1"/>
</dbReference>
<dbReference type="InterPro" id="IPR009057">
    <property type="entry name" value="Homeodomain-like_sf"/>
</dbReference>
<keyword evidence="12" id="KW-1185">Reference proteome</keyword>
<dbReference type="EMBL" id="CP034346">
    <property type="protein sequence ID" value="AZS13715.1"/>
    <property type="molecule type" value="Genomic_DNA"/>
</dbReference>
<dbReference type="RefSeq" id="WP_126995657.1">
    <property type="nucleotide sequence ID" value="NZ_CP034346.1"/>
</dbReference>
<dbReference type="Gene3D" id="3.40.50.2300">
    <property type="match status" value="1"/>
</dbReference>
<dbReference type="InterPro" id="IPR020449">
    <property type="entry name" value="Tscrpt_reg_AraC-type_HTH"/>
</dbReference>
<keyword evidence="6" id="KW-0238">DNA-binding</keyword>
<dbReference type="InterPro" id="IPR041522">
    <property type="entry name" value="CdaR_GGDEF"/>
</dbReference>
<dbReference type="GO" id="GO:0000160">
    <property type="term" value="P:phosphorelay signal transduction system"/>
    <property type="evidence" value="ECO:0007669"/>
    <property type="project" value="UniProtKB-KW"/>
</dbReference>
<dbReference type="GO" id="GO:0043565">
    <property type="term" value="F:sequence-specific DNA binding"/>
    <property type="evidence" value="ECO:0007669"/>
    <property type="project" value="InterPro"/>
</dbReference>
<gene>
    <name evidence="11" type="ORF">EI981_03970</name>
</gene>
<dbReference type="Proteomes" id="UP000270678">
    <property type="component" value="Chromosome"/>
</dbReference>
<evidence type="ECO:0000259" key="10">
    <source>
        <dbReference type="PROSITE" id="PS50110"/>
    </source>
</evidence>
<comment type="subcellular location">
    <subcellularLocation>
        <location evidence="1">Cytoplasm</location>
    </subcellularLocation>
</comment>
<evidence type="ECO:0000256" key="5">
    <source>
        <dbReference type="ARBA" id="ARBA00023015"/>
    </source>
</evidence>
<dbReference type="InterPro" id="IPR011006">
    <property type="entry name" value="CheY-like_superfamily"/>
</dbReference>
<protein>
    <submittedName>
        <fullName evidence="11">Response regulator</fullName>
    </submittedName>
</protein>
<dbReference type="Pfam" id="PF17853">
    <property type="entry name" value="GGDEF_2"/>
    <property type="match status" value="1"/>
</dbReference>
<dbReference type="Gene3D" id="1.10.10.60">
    <property type="entry name" value="Homeodomain-like"/>
    <property type="match status" value="2"/>
</dbReference>
<dbReference type="CDD" id="cd17536">
    <property type="entry name" value="REC_YesN-like"/>
    <property type="match status" value="1"/>
</dbReference>
<dbReference type="PANTHER" id="PTHR42713:SF3">
    <property type="entry name" value="TRANSCRIPTIONAL REGULATORY PROTEIN HPTR"/>
    <property type="match status" value="1"/>
</dbReference>
<dbReference type="KEGG" id="plut:EI981_03970"/>
<keyword evidence="5" id="KW-0805">Transcription regulation</keyword>
<dbReference type="PROSITE" id="PS01124">
    <property type="entry name" value="HTH_ARAC_FAMILY_2"/>
    <property type="match status" value="1"/>
</dbReference>
<dbReference type="GO" id="GO:0005737">
    <property type="term" value="C:cytoplasm"/>
    <property type="evidence" value="ECO:0007669"/>
    <property type="project" value="UniProtKB-SubCell"/>
</dbReference>
<keyword evidence="2" id="KW-0963">Cytoplasm</keyword>
<evidence type="ECO:0000256" key="3">
    <source>
        <dbReference type="ARBA" id="ARBA00022553"/>
    </source>
</evidence>